<dbReference type="PROSITE" id="PS50895">
    <property type="entry name" value="SURF1"/>
    <property type="match status" value="1"/>
</dbReference>
<accession>A0A506XUX1</accession>
<evidence type="ECO:0000256" key="6">
    <source>
        <dbReference type="RuleBase" id="RU363076"/>
    </source>
</evidence>
<keyword evidence="4 6" id="KW-1133">Transmembrane helix</keyword>
<evidence type="ECO:0000256" key="4">
    <source>
        <dbReference type="ARBA" id="ARBA00022989"/>
    </source>
</evidence>
<comment type="subcellular location">
    <subcellularLocation>
        <location evidence="6">Cell membrane</location>
        <topology evidence="6">Multi-pass membrane protein</topology>
    </subcellularLocation>
    <subcellularLocation>
        <location evidence="1">Membrane</location>
    </subcellularLocation>
</comment>
<feature type="region of interest" description="Disordered" evidence="7">
    <location>
        <begin position="241"/>
        <end position="274"/>
    </location>
</feature>
<dbReference type="PROSITE" id="PS51257">
    <property type="entry name" value="PROKAR_LIPOPROTEIN"/>
    <property type="match status" value="1"/>
</dbReference>
<evidence type="ECO:0000256" key="2">
    <source>
        <dbReference type="ARBA" id="ARBA00007165"/>
    </source>
</evidence>
<dbReference type="PANTHER" id="PTHR23427">
    <property type="entry name" value="SURFEIT LOCUS PROTEIN"/>
    <property type="match status" value="1"/>
</dbReference>
<evidence type="ECO:0000313" key="8">
    <source>
        <dbReference type="EMBL" id="TPW76644.1"/>
    </source>
</evidence>
<dbReference type="OrthoDB" id="9807214at2"/>
<evidence type="ECO:0000256" key="3">
    <source>
        <dbReference type="ARBA" id="ARBA00022692"/>
    </source>
</evidence>
<name>A0A506XUX1_9MICO</name>
<gene>
    <name evidence="8" type="ORF">FJ657_10720</name>
</gene>
<feature type="transmembrane region" description="Helical" evidence="6">
    <location>
        <begin position="12"/>
        <end position="30"/>
    </location>
</feature>
<dbReference type="AlphaFoldDB" id="A0A506XUX1"/>
<keyword evidence="3 6" id="KW-0812">Transmembrane</keyword>
<organism evidence="8 9">
    <name type="scientific">Schumannella soli</name>
    <dbReference type="NCBI Taxonomy" id="2590779"/>
    <lineage>
        <taxon>Bacteria</taxon>
        <taxon>Bacillati</taxon>
        <taxon>Actinomycetota</taxon>
        <taxon>Actinomycetes</taxon>
        <taxon>Micrococcales</taxon>
        <taxon>Microbacteriaceae</taxon>
        <taxon>Schumannella</taxon>
    </lineage>
</organism>
<feature type="transmembrane region" description="Helical" evidence="6">
    <location>
        <begin position="213"/>
        <end position="232"/>
    </location>
</feature>
<comment type="caution">
    <text evidence="8">The sequence shown here is derived from an EMBL/GenBank/DDBJ whole genome shotgun (WGS) entry which is preliminary data.</text>
</comment>
<sequence>MIRFLRRWGGYLALVIVFAIACALLSNWQWERRAEAVAAIQRVVDNYDAKPVALDTVLPELDSWKLDDEWTPVTLTGRYLRSEQALVRNRPLEGNPGWEVLVPLQLDDGRVFLVDRGWVSVGDKQDLPDSIPAAPKGEVTVIARLKASEPTIGASTSSKGQLATIHLPTVAEHLGDRPTYTGAYGLLASESPAVATPTLSQKPEPDEGPHLSYALQWIAFGILAFVGLVWAVRRERRIAREEAAERAGLPKPEPKRRRRLSDADIEDELLDSVR</sequence>
<evidence type="ECO:0000313" key="9">
    <source>
        <dbReference type="Proteomes" id="UP000316252"/>
    </source>
</evidence>
<dbReference type="Pfam" id="PF02104">
    <property type="entry name" value="SURF1"/>
    <property type="match status" value="1"/>
</dbReference>
<dbReference type="EMBL" id="VHQG01000002">
    <property type="protein sequence ID" value="TPW76644.1"/>
    <property type="molecule type" value="Genomic_DNA"/>
</dbReference>
<dbReference type="InterPro" id="IPR002994">
    <property type="entry name" value="Surf1/Shy1"/>
</dbReference>
<evidence type="ECO:0000256" key="7">
    <source>
        <dbReference type="SAM" id="MobiDB-lite"/>
    </source>
</evidence>
<keyword evidence="6" id="KW-1003">Cell membrane</keyword>
<keyword evidence="5 6" id="KW-0472">Membrane</keyword>
<proteinExistence type="inferred from homology"/>
<dbReference type="InterPro" id="IPR045214">
    <property type="entry name" value="Surf1/Surf4"/>
</dbReference>
<comment type="similarity">
    <text evidence="2 6">Belongs to the SURF1 family.</text>
</comment>
<reference evidence="8 9" key="1">
    <citation type="submission" date="2019-06" db="EMBL/GenBank/DDBJ databases">
        <authorList>
            <person name="Li F."/>
        </authorList>
    </citation>
    <scope>NUCLEOTIDE SEQUENCE [LARGE SCALE GENOMIC DNA]</scope>
    <source>
        <strain evidence="8 9">10F1D-1</strain>
    </source>
</reference>
<keyword evidence="9" id="KW-1185">Reference proteome</keyword>
<evidence type="ECO:0000256" key="1">
    <source>
        <dbReference type="ARBA" id="ARBA00004370"/>
    </source>
</evidence>
<evidence type="ECO:0000256" key="5">
    <source>
        <dbReference type="ARBA" id="ARBA00023136"/>
    </source>
</evidence>
<dbReference type="CDD" id="cd06662">
    <property type="entry name" value="SURF1"/>
    <property type="match status" value="1"/>
</dbReference>
<feature type="compositionally biased region" description="Acidic residues" evidence="7">
    <location>
        <begin position="263"/>
        <end position="274"/>
    </location>
</feature>
<dbReference type="GO" id="GO:0005886">
    <property type="term" value="C:plasma membrane"/>
    <property type="evidence" value="ECO:0007669"/>
    <property type="project" value="UniProtKB-SubCell"/>
</dbReference>
<protein>
    <recommendedName>
        <fullName evidence="6">SURF1-like protein</fullName>
    </recommendedName>
</protein>
<dbReference type="Proteomes" id="UP000316252">
    <property type="component" value="Unassembled WGS sequence"/>
</dbReference>
<dbReference type="PANTHER" id="PTHR23427:SF2">
    <property type="entry name" value="SURFEIT LOCUS PROTEIN 1"/>
    <property type="match status" value="1"/>
</dbReference>